<keyword evidence="8" id="KW-1185">Reference proteome</keyword>
<keyword evidence="2" id="KW-0812">Transmembrane</keyword>
<feature type="domain" description="Haemolysin activator HlyB C-terminal" evidence="5">
    <location>
        <begin position="220"/>
        <end position="520"/>
    </location>
</feature>
<evidence type="ECO:0000256" key="2">
    <source>
        <dbReference type="ARBA" id="ARBA00022692"/>
    </source>
</evidence>
<evidence type="ECO:0000256" key="1">
    <source>
        <dbReference type="ARBA" id="ARBA00022452"/>
    </source>
</evidence>
<dbReference type="Proteomes" id="UP000184226">
    <property type="component" value="Unassembled WGS sequence"/>
</dbReference>
<dbReference type="PANTHER" id="PTHR34597">
    <property type="entry name" value="SLR1661 PROTEIN"/>
    <property type="match status" value="1"/>
</dbReference>
<feature type="domain" description="Polypeptide-transport-associated ShlB-type" evidence="6">
    <location>
        <begin position="84"/>
        <end position="157"/>
    </location>
</feature>
<dbReference type="Gene3D" id="2.40.160.50">
    <property type="entry name" value="membrane protein fhac: a member of the omp85/tpsb transporter family"/>
    <property type="match status" value="1"/>
</dbReference>
<dbReference type="OrthoDB" id="572300at2"/>
<dbReference type="RefSeq" id="WP_073102146.1">
    <property type="nucleotide sequence ID" value="NZ_FQXE01000002.1"/>
</dbReference>
<keyword evidence="1" id="KW-1134">Transmembrane beta strand</keyword>
<dbReference type="Pfam" id="PF03865">
    <property type="entry name" value="ShlB"/>
    <property type="match status" value="1"/>
</dbReference>
<evidence type="ECO:0000256" key="3">
    <source>
        <dbReference type="ARBA" id="ARBA00023237"/>
    </source>
</evidence>
<keyword evidence="4" id="KW-0732">Signal</keyword>
<dbReference type="EMBL" id="FQXE01000002">
    <property type="protein sequence ID" value="SHH24704.1"/>
    <property type="molecule type" value="Genomic_DNA"/>
</dbReference>
<dbReference type="InterPro" id="IPR013686">
    <property type="entry name" value="Polypept-transport_assoc_ShlB"/>
</dbReference>
<keyword evidence="3" id="KW-0998">Cell outer membrane</keyword>
<dbReference type="GO" id="GO:0098046">
    <property type="term" value="C:type V protein secretion system complex"/>
    <property type="evidence" value="ECO:0007669"/>
    <property type="project" value="TreeGrafter"/>
</dbReference>
<dbReference type="STRING" id="658167.SAMN04488135_102553"/>
<evidence type="ECO:0000313" key="7">
    <source>
        <dbReference type="EMBL" id="SHH24704.1"/>
    </source>
</evidence>
<dbReference type="InterPro" id="IPR051544">
    <property type="entry name" value="TPS_OM_transporter"/>
</dbReference>
<name>A0A1M5REJ6_9BURK</name>
<dbReference type="AlphaFoldDB" id="A0A1M5REJ6"/>
<gene>
    <name evidence="7" type="ORF">SAMN04488135_102553</name>
</gene>
<reference evidence="7 8" key="1">
    <citation type="submission" date="2016-11" db="EMBL/GenBank/DDBJ databases">
        <authorList>
            <person name="Jaros S."/>
            <person name="Januszkiewicz K."/>
            <person name="Wedrychowicz H."/>
        </authorList>
    </citation>
    <scope>NUCLEOTIDE SEQUENCE [LARGE SCALE GENOMIC DNA]</scope>
    <source>
        <strain evidence="7 8">CGMCC 1.10190</strain>
    </source>
</reference>
<dbReference type="Pfam" id="PF08479">
    <property type="entry name" value="POTRA_2"/>
    <property type="match status" value="1"/>
</dbReference>
<evidence type="ECO:0000259" key="5">
    <source>
        <dbReference type="Pfam" id="PF03865"/>
    </source>
</evidence>
<protein>
    <submittedName>
        <fullName evidence="7">Hemolysin activation/secretion protein</fullName>
    </submittedName>
</protein>
<dbReference type="Gene3D" id="3.10.20.310">
    <property type="entry name" value="membrane protein fhac"/>
    <property type="match status" value="1"/>
</dbReference>
<accession>A0A1M5REJ6</accession>
<sequence>MKPSIDARRAGRPLRAPVCAALLSFLPAMGMAQTPPAPPYGIGDAMKEAQPRLPQRPPQKTPAPAIIQQEEAPLRMGKGETLFVREFKLEGAEFIDQAELQAQLEPYKGRALTLSEIQEAAAKLTVLYRSRGYLVARAYVPRQDASKGTLVIRILVGKFGQFQLKNQSLVRGGLLQGVFDALKSDQAVSQAALERAMLLVGDMPGAQMPKLTISPGQAPGTSDFDVEVGAGPRADFHVLADNQGSRYTGKNRLVAGLDLNSLLGAADKLSVQGLSSQDKGLLNGRLAYAFPLTAGGLRGELAATRTTYELGSDYKDLDATGVARTLEGTLSYPLMRSREQNLYLNLNFAAKRMRDEIGAYDMGIDKKAQVSTLSLRREAWSTLFGRSTYTNLDVGVSYGHLGIPDSAERALNKSGADTVGNYARLNLAFTASQELTKTLSASATVSAQKALMNKNLDTIEQMNISGPAGVKAYREVVSGDNGYLLNAELRYMLPAVGGLTQLIGVFADTGRVHLQQGDYSDINGQRLSDIGLGYYASYKSVVFQAQLARAVGPRGEAVADQSKTRLLAQVSLLF</sequence>
<proteinExistence type="predicted"/>
<feature type="signal peptide" evidence="4">
    <location>
        <begin position="1"/>
        <end position="32"/>
    </location>
</feature>
<evidence type="ECO:0000256" key="4">
    <source>
        <dbReference type="SAM" id="SignalP"/>
    </source>
</evidence>
<dbReference type="InterPro" id="IPR005565">
    <property type="entry name" value="Hemolysn_activator_HlyB_C"/>
</dbReference>
<feature type="chain" id="PRO_5012364219" evidence="4">
    <location>
        <begin position="33"/>
        <end position="574"/>
    </location>
</feature>
<evidence type="ECO:0000313" key="8">
    <source>
        <dbReference type="Proteomes" id="UP000184226"/>
    </source>
</evidence>
<dbReference type="PANTHER" id="PTHR34597:SF1">
    <property type="entry name" value="HEME_HEMOPEXIN TRANSPORTER PROTEIN HUXB"/>
    <property type="match status" value="1"/>
</dbReference>
<dbReference type="GO" id="GO:0008320">
    <property type="term" value="F:protein transmembrane transporter activity"/>
    <property type="evidence" value="ECO:0007669"/>
    <property type="project" value="TreeGrafter"/>
</dbReference>
<keyword evidence="1" id="KW-0472">Membrane</keyword>
<evidence type="ECO:0000259" key="6">
    <source>
        <dbReference type="Pfam" id="PF08479"/>
    </source>
</evidence>
<dbReference type="GO" id="GO:0046819">
    <property type="term" value="P:protein secretion by the type V secretion system"/>
    <property type="evidence" value="ECO:0007669"/>
    <property type="project" value="TreeGrafter"/>
</dbReference>
<organism evidence="7 8">
    <name type="scientific">Pollutimonas bauzanensis</name>
    <dbReference type="NCBI Taxonomy" id="658167"/>
    <lineage>
        <taxon>Bacteria</taxon>
        <taxon>Pseudomonadati</taxon>
        <taxon>Pseudomonadota</taxon>
        <taxon>Betaproteobacteria</taxon>
        <taxon>Burkholderiales</taxon>
        <taxon>Alcaligenaceae</taxon>
        <taxon>Pollutimonas</taxon>
    </lineage>
</organism>